<evidence type="ECO:0000313" key="8">
    <source>
        <dbReference type="EMBL" id="KAG5279790.1"/>
    </source>
</evidence>
<dbReference type="GO" id="GO:0005230">
    <property type="term" value="F:extracellular ligand-gated monoatomic ion channel activity"/>
    <property type="evidence" value="ECO:0007669"/>
    <property type="project" value="InterPro"/>
</dbReference>
<accession>A0AAV6GXU5</accession>
<feature type="transmembrane region" description="Helical" evidence="5">
    <location>
        <begin position="221"/>
        <end position="240"/>
    </location>
</feature>
<comment type="caution">
    <text evidence="8">The sequence shown here is derived from an EMBL/GenBank/DDBJ whole genome shotgun (WGS) entry which is preliminary data.</text>
</comment>
<evidence type="ECO:0000256" key="4">
    <source>
        <dbReference type="ARBA" id="ARBA00023136"/>
    </source>
</evidence>
<dbReference type="InterPro" id="IPR006202">
    <property type="entry name" value="Neur_chan_lig-bd"/>
</dbReference>
<feature type="signal peptide" evidence="6">
    <location>
        <begin position="1"/>
        <end position="20"/>
    </location>
</feature>
<dbReference type="InterPro" id="IPR036734">
    <property type="entry name" value="Neur_chan_lig-bd_sf"/>
</dbReference>
<evidence type="ECO:0000256" key="3">
    <source>
        <dbReference type="ARBA" id="ARBA00022989"/>
    </source>
</evidence>
<dbReference type="Gene3D" id="1.20.58.390">
    <property type="entry name" value="Neurotransmitter-gated ion-channel transmembrane domain"/>
    <property type="match status" value="1"/>
</dbReference>
<dbReference type="SUPFAM" id="SSF90112">
    <property type="entry name" value="Neurotransmitter-gated ion-channel transmembrane pore"/>
    <property type="match status" value="1"/>
</dbReference>
<keyword evidence="9" id="KW-1185">Reference proteome</keyword>
<dbReference type="Proteomes" id="UP000823561">
    <property type="component" value="Chromosome 6"/>
</dbReference>
<evidence type="ECO:0000256" key="1">
    <source>
        <dbReference type="ARBA" id="ARBA00004141"/>
    </source>
</evidence>
<dbReference type="GO" id="GO:0004888">
    <property type="term" value="F:transmembrane signaling receptor activity"/>
    <property type="evidence" value="ECO:0007669"/>
    <property type="project" value="InterPro"/>
</dbReference>
<gene>
    <name evidence="8" type="ORF">AALO_G00081620</name>
</gene>
<dbReference type="EMBL" id="JADWDJ010000006">
    <property type="protein sequence ID" value="KAG5279790.1"/>
    <property type="molecule type" value="Genomic_DNA"/>
</dbReference>
<dbReference type="InterPro" id="IPR036719">
    <property type="entry name" value="Neuro-gated_channel_TM_sf"/>
</dbReference>
<dbReference type="PANTHER" id="PTHR18945">
    <property type="entry name" value="NEUROTRANSMITTER GATED ION CHANNEL"/>
    <property type="match status" value="1"/>
</dbReference>
<feature type="transmembrane region" description="Helical" evidence="5">
    <location>
        <begin position="252"/>
        <end position="272"/>
    </location>
</feature>
<dbReference type="Gene3D" id="2.70.170.10">
    <property type="entry name" value="Neurotransmitter-gated ion-channel ligand-binding domain"/>
    <property type="match status" value="1"/>
</dbReference>
<keyword evidence="2 5" id="KW-0812">Transmembrane</keyword>
<evidence type="ECO:0000313" key="9">
    <source>
        <dbReference type="Proteomes" id="UP000823561"/>
    </source>
</evidence>
<evidence type="ECO:0000256" key="5">
    <source>
        <dbReference type="SAM" id="Phobius"/>
    </source>
</evidence>
<feature type="transmembrane region" description="Helical" evidence="5">
    <location>
        <begin position="379"/>
        <end position="399"/>
    </location>
</feature>
<sequence>MGSLRHILGGLLLCLSVSAAEDNVTSCVTRRCLASQLVAKNIVSQPQSPSCDINVNVVYLRYETIAVDTKLMHVSSRLTMKLRWNDPDLSWDETVNNFSIVVLPADKIWTPVLTVDNAVAVKTTPANADVVVESNGAVEYNVNMDTTVKCEINLFNYPIISDFCPVALNGWSNKEGCGMHLEFGTMTWTAGSTAEWITNSVVLTGSGFRTYLNIELSVSPFNPVVGLLMPSVLIVLADIMSSMLPLGSGRNSFKVTLVLSFTMFLVLLTQHLPDSGNCSPLIRYHFLISLLLLVMSMLTSLLLTRLSGGCVFLLCGCRKVTEDKQEKGNGVVSGDVALGNVPEMEDTFHQRVLGFIETKQQKEHQENKRMAFAEKCDRIYLVLYVCLCLIYMIGIVVTVQQNICDENNFGFWNDLI</sequence>
<feature type="transmembrane region" description="Helical" evidence="5">
    <location>
        <begin position="284"/>
        <end position="303"/>
    </location>
</feature>
<reference evidence="8" key="1">
    <citation type="submission" date="2020-10" db="EMBL/GenBank/DDBJ databases">
        <title>Chromosome-scale genome assembly of the Allis shad, Alosa alosa.</title>
        <authorList>
            <person name="Margot Z."/>
            <person name="Christophe K."/>
            <person name="Cabau C."/>
            <person name="Louis A."/>
            <person name="Berthelot C."/>
            <person name="Parey E."/>
            <person name="Roest Crollius H."/>
            <person name="Montfort J."/>
            <person name="Robinson-Rechavi M."/>
            <person name="Bucao C."/>
            <person name="Bouchez O."/>
            <person name="Gislard M."/>
            <person name="Lluch J."/>
            <person name="Milhes M."/>
            <person name="Lampietro C."/>
            <person name="Lopez Roques C."/>
            <person name="Donnadieu C."/>
            <person name="Braasch I."/>
            <person name="Desvignes T."/>
            <person name="Postlethwait J."/>
            <person name="Bobe J."/>
            <person name="Guiguen Y."/>
        </authorList>
    </citation>
    <scope>NUCLEOTIDE SEQUENCE</scope>
    <source>
        <strain evidence="8">M-15738</strain>
        <tissue evidence="8">Blood</tissue>
    </source>
</reference>
<dbReference type="GO" id="GO:0016020">
    <property type="term" value="C:membrane"/>
    <property type="evidence" value="ECO:0007669"/>
    <property type="project" value="UniProtKB-SubCell"/>
</dbReference>
<evidence type="ECO:0000256" key="2">
    <source>
        <dbReference type="ARBA" id="ARBA00022692"/>
    </source>
</evidence>
<comment type="subcellular location">
    <subcellularLocation>
        <location evidence="1">Membrane</location>
        <topology evidence="1">Multi-pass membrane protein</topology>
    </subcellularLocation>
</comment>
<dbReference type="Pfam" id="PF02931">
    <property type="entry name" value="Neur_chan_LBD"/>
    <property type="match status" value="1"/>
</dbReference>
<dbReference type="SUPFAM" id="SSF63712">
    <property type="entry name" value="Nicotinic receptor ligand binding domain-like"/>
    <property type="match status" value="1"/>
</dbReference>
<organism evidence="8 9">
    <name type="scientific">Alosa alosa</name>
    <name type="common">allis shad</name>
    <dbReference type="NCBI Taxonomy" id="278164"/>
    <lineage>
        <taxon>Eukaryota</taxon>
        <taxon>Metazoa</taxon>
        <taxon>Chordata</taxon>
        <taxon>Craniata</taxon>
        <taxon>Vertebrata</taxon>
        <taxon>Euteleostomi</taxon>
        <taxon>Actinopterygii</taxon>
        <taxon>Neopterygii</taxon>
        <taxon>Teleostei</taxon>
        <taxon>Clupei</taxon>
        <taxon>Clupeiformes</taxon>
        <taxon>Clupeoidei</taxon>
        <taxon>Clupeidae</taxon>
        <taxon>Alosa</taxon>
    </lineage>
</organism>
<evidence type="ECO:0000259" key="7">
    <source>
        <dbReference type="Pfam" id="PF02931"/>
    </source>
</evidence>
<protein>
    <recommendedName>
        <fullName evidence="7">Neurotransmitter-gated ion-channel ligand-binding domain-containing protein</fullName>
    </recommendedName>
</protein>
<dbReference type="AlphaFoldDB" id="A0AAV6GXU5"/>
<feature type="chain" id="PRO_5043933050" description="Neurotransmitter-gated ion-channel ligand-binding domain-containing protein" evidence="6">
    <location>
        <begin position="21"/>
        <end position="416"/>
    </location>
</feature>
<dbReference type="InterPro" id="IPR006201">
    <property type="entry name" value="Neur_channel"/>
</dbReference>
<keyword evidence="4 5" id="KW-0472">Membrane</keyword>
<proteinExistence type="predicted"/>
<feature type="domain" description="Neurotransmitter-gated ion-channel ligand-binding" evidence="7">
    <location>
        <begin position="44"/>
        <end position="175"/>
    </location>
</feature>
<name>A0AAV6GXU5_9TELE</name>
<evidence type="ECO:0000256" key="6">
    <source>
        <dbReference type="SAM" id="SignalP"/>
    </source>
</evidence>
<dbReference type="InterPro" id="IPR038050">
    <property type="entry name" value="Neuro_actylchol_rec"/>
</dbReference>
<keyword evidence="6" id="KW-0732">Signal</keyword>
<keyword evidence="3 5" id="KW-1133">Transmembrane helix</keyword>